<keyword evidence="1" id="KW-1133">Transmembrane helix</keyword>
<protein>
    <recommendedName>
        <fullName evidence="2">DUF3566 domain-containing protein</fullName>
    </recommendedName>
</protein>
<comment type="caution">
    <text evidence="3">The sequence shown here is derived from an EMBL/GenBank/DDBJ whole genome shotgun (WGS) entry which is preliminary data.</text>
</comment>
<evidence type="ECO:0000259" key="2">
    <source>
        <dbReference type="Pfam" id="PF12089"/>
    </source>
</evidence>
<dbReference type="Pfam" id="PF12089">
    <property type="entry name" value="DUF3566"/>
    <property type="match status" value="1"/>
</dbReference>
<feature type="transmembrane region" description="Helical" evidence="1">
    <location>
        <begin position="178"/>
        <end position="204"/>
    </location>
</feature>
<feature type="domain" description="DUF3566" evidence="2">
    <location>
        <begin position="104"/>
        <end position="220"/>
    </location>
</feature>
<dbReference type="AlphaFoldDB" id="A0A133P2W5"/>
<dbReference type="InterPro" id="IPR021949">
    <property type="entry name" value="DUF3566_TM"/>
</dbReference>
<proteinExistence type="predicted"/>
<evidence type="ECO:0000313" key="4">
    <source>
        <dbReference type="Proteomes" id="UP000070687"/>
    </source>
</evidence>
<dbReference type="PATRIC" id="fig|2702.100.peg.136"/>
<dbReference type="Proteomes" id="UP000070687">
    <property type="component" value="Unassembled WGS sequence"/>
</dbReference>
<sequence>MSENFEPSQNPMNMNEKSAMFLPHETETYAEKIVPSESADYSLKENTNAGDEYHVSSLNNMTRNTSSASGRVSGNVHTSRRTIGGVASAPTSQSQKSNHIPRARRMSLSLVRVDAWSVAKVTFLLSVAGGIIQVIAAGLVWLFLNMVGVFDQVTQIVSSTGLDSNGFNLADVFSLPTVLSAVTIFSIVEIVILTILSAIIALLYNVVGSLVGGIHITLGDD</sequence>
<dbReference type="EMBL" id="LRQB01000005">
    <property type="protein sequence ID" value="KXA22917.1"/>
    <property type="molecule type" value="Genomic_DNA"/>
</dbReference>
<evidence type="ECO:0000313" key="3">
    <source>
        <dbReference type="EMBL" id="KXA22917.1"/>
    </source>
</evidence>
<reference evidence="3 4" key="1">
    <citation type="submission" date="2016-01" db="EMBL/GenBank/DDBJ databases">
        <authorList>
            <person name="Oliw E.H."/>
        </authorList>
    </citation>
    <scope>NUCLEOTIDE SEQUENCE [LARGE SCALE GENOMIC DNA]</scope>
    <source>
        <strain evidence="3 4">PSS_7772B</strain>
    </source>
</reference>
<organism evidence="3 4">
    <name type="scientific">Gardnerella vaginalis</name>
    <dbReference type="NCBI Taxonomy" id="2702"/>
    <lineage>
        <taxon>Bacteria</taxon>
        <taxon>Bacillati</taxon>
        <taxon>Actinomycetota</taxon>
        <taxon>Actinomycetes</taxon>
        <taxon>Bifidobacteriales</taxon>
        <taxon>Bifidobacteriaceae</taxon>
        <taxon>Gardnerella</taxon>
    </lineage>
</organism>
<gene>
    <name evidence="3" type="ORF">HMPREF3208_00147</name>
</gene>
<keyword evidence="1" id="KW-0472">Membrane</keyword>
<name>A0A133P2W5_GARVA</name>
<evidence type="ECO:0000256" key="1">
    <source>
        <dbReference type="SAM" id="Phobius"/>
    </source>
</evidence>
<keyword evidence="1" id="KW-0812">Transmembrane</keyword>
<feature type="transmembrane region" description="Helical" evidence="1">
    <location>
        <begin position="121"/>
        <end position="144"/>
    </location>
</feature>
<accession>A0A133P2W5</accession>